<evidence type="ECO:0000313" key="11">
    <source>
        <dbReference type="EMBL" id="OPX47660.1"/>
    </source>
</evidence>
<dbReference type="RefSeq" id="WP_080022870.1">
    <property type="nucleotide sequence ID" value="NZ_LTAY01000040.1"/>
</dbReference>
<evidence type="ECO:0000256" key="4">
    <source>
        <dbReference type="ARBA" id="ARBA00020295"/>
    </source>
</evidence>
<dbReference type="NCBIfam" id="NF011080">
    <property type="entry name" value="PRK14508.1-3"/>
    <property type="match status" value="1"/>
</dbReference>
<dbReference type="InterPro" id="IPR003385">
    <property type="entry name" value="Glyco_hydro_77"/>
</dbReference>
<evidence type="ECO:0000256" key="8">
    <source>
        <dbReference type="ARBA" id="ARBA00031423"/>
    </source>
</evidence>
<proteinExistence type="inferred from homology"/>
<dbReference type="GO" id="GO:0005975">
    <property type="term" value="P:carbohydrate metabolic process"/>
    <property type="evidence" value="ECO:0007669"/>
    <property type="project" value="InterPro"/>
</dbReference>
<evidence type="ECO:0000313" key="12">
    <source>
        <dbReference type="Proteomes" id="UP000191448"/>
    </source>
</evidence>
<dbReference type="EC" id="2.4.1.25" evidence="3 10"/>
<organism evidence="11 12">
    <name type="scientific">Clostridium thermobutyricum DSM 4928</name>
    <dbReference type="NCBI Taxonomy" id="1121339"/>
    <lineage>
        <taxon>Bacteria</taxon>
        <taxon>Bacillati</taxon>
        <taxon>Bacillota</taxon>
        <taxon>Clostridia</taxon>
        <taxon>Eubacteriales</taxon>
        <taxon>Clostridiaceae</taxon>
        <taxon>Clostridium</taxon>
    </lineage>
</organism>
<dbReference type="PANTHER" id="PTHR32438">
    <property type="entry name" value="4-ALPHA-GLUCANOTRANSFERASE DPE1, CHLOROPLASTIC/AMYLOPLASTIC"/>
    <property type="match status" value="1"/>
</dbReference>
<keyword evidence="5 10" id="KW-0328">Glycosyltransferase</keyword>
<dbReference type="Pfam" id="PF02446">
    <property type="entry name" value="Glyco_hydro_77"/>
    <property type="match status" value="1"/>
</dbReference>
<dbReference type="InterPro" id="IPR017853">
    <property type="entry name" value="GH"/>
</dbReference>
<evidence type="ECO:0000256" key="7">
    <source>
        <dbReference type="ARBA" id="ARBA00023277"/>
    </source>
</evidence>
<dbReference type="SUPFAM" id="SSF51445">
    <property type="entry name" value="(Trans)glycosidases"/>
    <property type="match status" value="1"/>
</dbReference>
<dbReference type="AlphaFoldDB" id="A0A1V4SUT4"/>
<dbReference type="NCBIfam" id="TIGR00217">
    <property type="entry name" value="malQ"/>
    <property type="match status" value="1"/>
</dbReference>
<gene>
    <name evidence="11" type="primary">malQ_1</name>
    <name evidence="11" type="ORF">CLTHE_16960</name>
</gene>
<keyword evidence="7 10" id="KW-0119">Carbohydrate metabolism</keyword>
<comment type="catalytic activity">
    <reaction evidence="1 10">
        <text>Transfers a segment of a (1-&gt;4)-alpha-D-glucan to a new position in an acceptor, which may be glucose or a (1-&gt;4)-alpha-D-glucan.</text>
        <dbReference type="EC" id="2.4.1.25"/>
    </reaction>
</comment>
<name>A0A1V4SUT4_9CLOT</name>
<dbReference type="GO" id="GO:0004134">
    <property type="term" value="F:4-alpha-glucanotransferase activity"/>
    <property type="evidence" value="ECO:0007669"/>
    <property type="project" value="UniProtKB-EC"/>
</dbReference>
<dbReference type="Gene3D" id="3.20.20.80">
    <property type="entry name" value="Glycosidases"/>
    <property type="match status" value="1"/>
</dbReference>
<evidence type="ECO:0000256" key="9">
    <source>
        <dbReference type="ARBA" id="ARBA00031501"/>
    </source>
</evidence>
<reference evidence="11 12" key="1">
    <citation type="submission" date="2016-02" db="EMBL/GenBank/DDBJ databases">
        <title>Genome sequence of Clostridium thermobutyricum DSM 4928.</title>
        <authorList>
            <person name="Poehlein A."/>
            <person name="Daniel R."/>
        </authorList>
    </citation>
    <scope>NUCLEOTIDE SEQUENCE [LARGE SCALE GENOMIC DNA]</scope>
    <source>
        <strain evidence="11 12">DSM 4928</strain>
    </source>
</reference>
<keyword evidence="6 10" id="KW-0808">Transferase</keyword>
<evidence type="ECO:0000256" key="10">
    <source>
        <dbReference type="RuleBase" id="RU361207"/>
    </source>
</evidence>
<comment type="similarity">
    <text evidence="2 10">Belongs to the disproportionating enzyme family.</text>
</comment>
<protein>
    <recommendedName>
        <fullName evidence="4 10">4-alpha-glucanotransferase</fullName>
        <ecNumber evidence="3 10">2.4.1.25</ecNumber>
    </recommendedName>
    <alternativeName>
        <fullName evidence="8 10">Amylomaltase</fullName>
    </alternativeName>
    <alternativeName>
        <fullName evidence="9 10">Disproportionating enzyme</fullName>
    </alternativeName>
</protein>
<evidence type="ECO:0000256" key="1">
    <source>
        <dbReference type="ARBA" id="ARBA00000439"/>
    </source>
</evidence>
<evidence type="ECO:0000256" key="6">
    <source>
        <dbReference type="ARBA" id="ARBA00022679"/>
    </source>
</evidence>
<dbReference type="Proteomes" id="UP000191448">
    <property type="component" value="Unassembled WGS sequence"/>
</dbReference>
<evidence type="ECO:0000256" key="2">
    <source>
        <dbReference type="ARBA" id="ARBA00005684"/>
    </source>
</evidence>
<comment type="caution">
    <text evidence="11">The sequence shown here is derived from an EMBL/GenBank/DDBJ whole genome shotgun (WGS) entry which is preliminary data.</text>
</comment>
<evidence type="ECO:0000256" key="5">
    <source>
        <dbReference type="ARBA" id="ARBA00022676"/>
    </source>
</evidence>
<evidence type="ECO:0000256" key="3">
    <source>
        <dbReference type="ARBA" id="ARBA00012560"/>
    </source>
</evidence>
<dbReference type="OrthoDB" id="9811841at2"/>
<dbReference type="EMBL" id="LTAY01000040">
    <property type="protein sequence ID" value="OPX47660.1"/>
    <property type="molecule type" value="Genomic_DNA"/>
</dbReference>
<sequence>MKKRSSGILMHISSLNNNFGIGSFGDEAYEFVDFLVESGQKYWQILPLGHTSYGDSPYQCFSAFAGNPHFINFSILKDKRLLKEEDFKDVDFGSDEEIIDYGKIFENRKPILYKAYENFKLNKARDYDYFIEKNRFWLKDYAEYMAIKDNQNLVAWTEWPEKLRLRDEEILNKYREKLKDEIEFYCFIQYEFFEQWTSLKNYANSNGIRIIGDLPIYIAGDSADMWVNPEMFKVNEDMRAKFVAGCPPDCFAKTGQLWGNPIYDWEKMEKDGFKWWITRIKESLKLYDVIRLDHFIGFNSFWQIPAEDETAENGKWIKGPGLKLFDEIKKELGEVNIIAEDLGTVTEEFLKFKEKTGFPGMKVIQFSFGEGDSESLPHNAEKNSVSYVGTHDNETAKGWYLNNLDTNEGIKAKDYLDIREGDNIGFKFIRGNMSSHSNIAIMTMQDILNLDNKARMNTPSTLGGNWCWRIKKGALTKELAEKIYHLTKLYGRV</sequence>
<dbReference type="PANTHER" id="PTHR32438:SF5">
    <property type="entry name" value="4-ALPHA-GLUCANOTRANSFERASE DPE1, CHLOROPLASTIC_AMYLOPLASTIC"/>
    <property type="match status" value="1"/>
</dbReference>
<accession>A0A1V4SUT4</accession>